<dbReference type="AlphaFoldDB" id="A0AAE3HG76"/>
<evidence type="ECO:0000313" key="14">
    <source>
        <dbReference type="Proteomes" id="UP001205748"/>
    </source>
</evidence>
<feature type="domain" description="CCA-adding enzyme C-terminal" evidence="12">
    <location>
        <begin position="297"/>
        <end position="438"/>
    </location>
</feature>
<dbReference type="SUPFAM" id="SSF81891">
    <property type="entry name" value="Poly A polymerase C-terminal region-like"/>
    <property type="match status" value="1"/>
</dbReference>
<proteinExistence type="inferred from homology"/>
<dbReference type="InterPro" id="IPR043519">
    <property type="entry name" value="NT_sf"/>
</dbReference>
<dbReference type="Proteomes" id="UP001205748">
    <property type="component" value="Unassembled WGS sequence"/>
</dbReference>
<protein>
    <submittedName>
        <fullName evidence="13">HD domain-containing protein</fullName>
    </submittedName>
</protein>
<keyword evidence="7" id="KW-0460">Magnesium</keyword>
<dbReference type="GO" id="GO:0008033">
    <property type="term" value="P:tRNA processing"/>
    <property type="evidence" value="ECO:0007669"/>
    <property type="project" value="UniProtKB-KW"/>
</dbReference>
<evidence type="ECO:0000256" key="7">
    <source>
        <dbReference type="ARBA" id="ARBA00022842"/>
    </source>
</evidence>
<keyword evidence="14" id="KW-1185">Reference proteome</keyword>
<dbReference type="InterPro" id="IPR003607">
    <property type="entry name" value="HD/PDEase_dom"/>
</dbReference>
<keyword evidence="4" id="KW-0548">Nucleotidyltransferase</keyword>
<dbReference type="CDD" id="cd05398">
    <property type="entry name" value="NT_ClassII-CCAase"/>
    <property type="match status" value="1"/>
</dbReference>
<evidence type="ECO:0000256" key="1">
    <source>
        <dbReference type="ARBA" id="ARBA00001946"/>
    </source>
</evidence>
<keyword evidence="8 9" id="KW-0694">RNA-binding</keyword>
<evidence type="ECO:0000256" key="3">
    <source>
        <dbReference type="ARBA" id="ARBA00022694"/>
    </source>
</evidence>
<dbReference type="Pfam" id="PF13735">
    <property type="entry name" value="tRNA_NucTran2_2"/>
    <property type="match status" value="1"/>
</dbReference>
<dbReference type="Gene3D" id="3.30.460.10">
    <property type="entry name" value="Beta Polymerase, domain 2"/>
    <property type="match status" value="1"/>
</dbReference>
<keyword evidence="6" id="KW-0547">Nucleotide-binding</keyword>
<dbReference type="InterPro" id="IPR032810">
    <property type="entry name" value="CCA-adding_enz_C"/>
</dbReference>
<dbReference type="GO" id="GO:0000166">
    <property type="term" value="F:nucleotide binding"/>
    <property type="evidence" value="ECO:0007669"/>
    <property type="project" value="UniProtKB-KW"/>
</dbReference>
<dbReference type="CDD" id="cd00077">
    <property type="entry name" value="HDc"/>
    <property type="match status" value="1"/>
</dbReference>
<dbReference type="Gene3D" id="1.10.3090.10">
    <property type="entry name" value="cca-adding enzyme, domain 2"/>
    <property type="match status" value="1"/>
</dbReference>
<keyword evidence="5" id="KW-0479">Metal-binding</keyword>
<dbReference type="InterPro" id="IPR032828">
    <property type="entry name" value="PolyA_RNA-bd"/>
</dbReference>
<keyword evidence="3" id="KW-0819">tRNA processing</keyword>
<feature type="domain" description="Poly A polymerase head" evidence="10">
    <location>
        <begin position="23"/>
        <end position="144"/>
    </location>
</feature>
<evidence type="ECO:0000259" key="10">
    <source>
        <dbReference type="Pfam" id="PF01743"/>
    </source>
</evidence>
<evidence type="ECO:0000256" key="8">
    <source>
        <dbReference type="ARBA" id="ARBA00022884"/>
    </source>
</evidence>
<evidence type="ECO:0000259" key="11">
    <source>
        <dbReference type="Pfam" id="PF12627"/>
    </source>
</evidence>
<dbReference type="InterPro" id="IPR006675">
    <property type="entry name" value="HDIG_dom"/>
</dbReference>
<dbReference type="InterPro" id="IPR050264">
    <property type="entry name" value="Bact_CCA-adding_enz_type3_sf"/>
</dbReference>
<dbReference type="EMBL" id="JANKAS010000005">
    <property type="protein sequence ID" value="MCR1898854.1"/>
    <property type="molecule type" value="Genomic_DNA"/>
</dbReference>
<dbReference type="Pfam" id="PF01743">
    <property type="entry name" value="PolyA_pol"/>
    <property type="match status" value="1"/>
</dbReference>
<gene>
    <name evidence="13" type="ORF">NSA47_07630</name>
</gene>
<comment type="caution">
    <text evidence="13">The sequence shown here is derived from an EMBL/GenBank/DDBJ whole genome shotgun (WGS) entry which is preliminary data.</text>
</comment>
<evidence type="ECO:0000256" key="6">
    <source>
        <dbReference type="ARBA" id="ARBA00022741"/>
    </source>
</evidence>
<comment type="similarity">
    <text evidence="9">Belongs to the tRNA nucleotidyltransferase/poly(A) polymerase family.</text>
</comment>
<dbReference type="GO" id="GO:0000049">
    <property type="term" value="F:tRNA binding"/>
    <property type="evidence" value="ECO:0007669"/>
    <property type="project" value="TreeGrafter"/>
</dbReference>
<dbReference type="NCBIfam" id="TIGR00277">
    <property type="entry name" value="HDIG"/>
    <property type="match status" value="1"/>
</dbReference>
<dbReference type="Pfam" id="PF12627">
    <property type="entry name" value="PolyA_pol_RNAbd"/>
    <property type="match status" value="1"/>
</dbReference>
<dbReference type="GO" id="GO:0016779">
    <property type="term" value="F:nucleotidyltransferase activity"/>
    <property type="evidence" value="ECO:0007669"/>
    <property type="project" value="UniProtKB-KW"/>
</dbReference>
<dbReference type="Gene3D" id="1.10.246.80">
    <property type="match status" value="1"/>
</dbReference>
<evidence type="ECO:0000256" key="2">
    <source>
        <dbReference type="ARBA" id="ARBA00022679"/>
    </source>
</evidence>
<evidence type="ECO:0000259" key="12">
    <source>
        <dbReference type="Pfam" id="PF13735"/>
    </source>
</evidence>
<organism evidence="13 14">
    <name type="scientific">Irregularibacter muris</name>
    <dbReference type="NCBI Taxonomy" id="1796619"/>
    <lineage>
        <taxon>Bacteria</taxon>
        <taxon>Bacillati</taxon>
        <taxon>Bacillota</taxon>
        <taxon>Clostridia</taxon>
        <taxon>Eubacteriales</taxon>
        <taxon>Eubacteriaceae</taxon>
        <taxon>Irregularibacter</taxon>
    </lineage>
</organism>
<reference evidence="13" key="1">
    <citation type="submission" date="2022-07" db="EMBL/GenBank/DDBJ databases">
        <title>Enhanced cultured diversity of the mouse gut microbiota enables custom-made synthetic communities.</title>
        <authorList>
            <person name="Afrizal A."/>
        </authorList>
    </citation>
    <scope>NUCLEOTIDE SEQUENCE</scope>
    <source>
        <strain evidence="13">DSM 28593</strain>
    </source>
</reference>
<accession>A0AAE3HG76</accession>
<dbReference type="RefSeq" id="WP_257530606.1">
    <property type="nucleotide sequence ID" value="NZ_JANKAS010000005.1"/>
</dbReference>
<evidence type="ECO:0000256" key="4">
    <source>
        <dbReference type="ARBA" id="ARBA00022695"/>
    </source>
</evidence>
<feature type="domain" description="tRNA nucleotidyltransferase/poly(A) polymerase RNA and SrmB- binding" evidence="11">
    <location>
        <begin position="172"/>
        <end position="231"/>
    </location>
</feature>
<sequence length="447" mass="51531">MKFNIPSYVKNVIEKLEEKNYEAFVVGGSIRDLILGRAPSDFDVTTNARPEEIEEVFQEYKTLSVGKAFGTIIVVQKEGNLEVTTYRVEGEYLDGRRPSEVMFSNHLVEDLKRRDFTVNAMAYNANTGLVDPFQGREDLQEKRIKSVGNPKERFEEDHLRILRAVRFAVQLGFTIEVNTYRACKDMGYLLQKISMERIREELFKILLSEKPSYGLNLLKDLDLLKVILPELVDTIGFEQHNPHHDKDVFDHILCVVDHSPPILEVRLAALLHDIGKPDTFSQDKEGIGHFYGHDKVGAEKAKKILQRLKCPNELIYSVAILIREHMTQYANYKDKGLKRLIKRVGKDRIFQLITLQKSDRICSAGEIKMDVLTQREKEIRRILESAEAYEKSQLKINGKDLIQLGYVPGKIIGEILDDLLEQVIDHPQLNDKEKLLQIARKKFRKNS</sequence>
<name>A0AAE3HG76_9FIRM</name>
<evidence type="ECO:0000256" key="5">
    <source>
        <dbReference type="ARBA" id="ARBA00022723"/>
    </source>
</evidence>
<comment type="cofactor">
    <cofactor evidence="1">
        <name>Mg(2+)</name>
        <dbReference type="ChEBI" id="CHEBI:18420"/>
    </cofactor>
</comment>
<evidence type="ECO:0000313" key="13">
    <source>
        <dbReference type="EMBL" id="MCR1898854.1"/>
    </source>
</evidence>
<keyword evidence="2 9" id="KW-0808">Transferase</keyword>
<evidence type="ECO:0000256" key="9">
    <source>
        <dbReference type="RuleBase" id="RU003953"/>
    </source>
</evidence>
<dbReference type="PANTHER" id="PTHR46173">
    <property type="entry name" value="CCA TRNA NUCLEOTIDYLTRANSFERASE 1, MITOCHONDRIAL"/>
    <property type="match status" value="1"/>
</dbReference>
<dbReference type="PANTHER" id="PTHR46173:SF1">
    <property type="entry name" value="CCA TRNA NUCLEOTIDYLTRANSFERASE 1, MITOCHONDRIAL"/>
    <property type="match status" value="1"/>
</dbReference>
<dbReference type="GO" id="GO:0046872">
    <property type="term" value="F:metal ion binding"/>
    <property type="evidence" value="ECO:0007669"/>
    <property type="project" value="UniProtKB-KW"/>
</dbReference>
<dbReference type="SUPFAM" id="SSF81301">
    <property type="entry name" value="Nucleotidyltransferase"/>
    <property type="match status" value="1"/>
</dbReference>
<dbReference type="InterPro" id="IPR002646">
    <property type="entry name" value="PolA_pol_head_dom"/>
</dbReference>